<dbReference type="AlphaFoldDB" id="A0A0G0HR80"/>
<comment type="caution">
    <text evidence="1">The sequence shown here is derived from an EMBL/GenBank/DDBJ whole genome shotgun (WGS) entry which is preliminary data.</text>
</comment>
<evidence type="ECO:0000313" key="2">
    <source>
        <dbReference type="Proteomes" id="UP000034603"/>
    </source>
</evidence>
<sequence length="272" mass="30954">MVEENIPITPEKSEINRSGRFYKYTSLSNLVTLQTGKTIAYDGKNEFDVVTGSKWNPGNHESIVPLERYALRCLHTFRTIIRAPELPNVRLAYDAQAKTDLIKIYQQTIKKHHPNAGELSDVLSASASSESLQPFVDFFRSIGGEDLMIGIKRLGYDAFPAGSYSDLIPISVGAPLGKVSSDRVVFLELEFENNELIIPKDDALNEHELFVRCIKPINLKDVYRATDADWKRLNNKLKNRFPNDFNPKNPFEIIDFARRVPLNKILKMLDIQ</sequence>
<dbReference type="Proteomes" id="UP000034603">
    <property type="component" value="Unassembled WGS sequence"/>
</dbReference>
<protein>
    <submittedName>
        <fullName evidence="1">Uncharacterized protein</fullName>
    </submittedName>
</protein>
<dbReference type="EMBL" id="LBTR01000011">
    <property type="protein sequence ID" value="KKQ45643.1"/>
    <property type="molecule type" value="Genomic_DNA"/>
</dbReference>
<name>A0A0G0HR80_9BACT</name>
<reference evidence="1 2" key="1">
    <citation type="journal article" date="2015" name="Nature">
        <title>rRNA introns, odd ribosomes, and small enigmatic genomes across a large radiation of phyla.</title>
        <authorList>
            <person name="Brown C.T."/>
            <person name="Hug L.A."/>
            <person name="Thomas B.C."/>
            <person name="Sharon I."/>
            <person name="Castelle C.J."/>
            <person name="Singh A."/>
            <person name="Wilkins M.J."/>
            <person name="Williams K.H."/>
            <person name="Banfield J.F."/>
        </authorList>
    </citation>
    <scope>NUCLEOTIDE SEQUENCE [LARGE SCALE GENOMIC DNA]</scope>
</reference>
<proteinExistence type="predicted"/>
<accession>A0A0G0HR80</accession>
<organism evidence="1 2">
    <name type="scientific">Candidatus Woesebacteria bacterium GW2011_GWA1_37_8</name>
    <dbReference type="NCBI Taxonomy" id="1618546"/>
    <lineage>
        <taxon>Bacteria</taxon>
        <taxon>Candidatus Woeseibacteriota</taxon>
    </lineage>
</organism>
<gene>
    <name evidence="1" type="ORF">US62_C0011G0007</name>
</gene>
<evidence type="ECO:0000313" key="1">
    <source>
        <dbReference type="EMBL" id="KKQ45643.1"/>
    </source>
</evidence>